<organism evidence="1">
    <name type="scientific">marine sediment metagenome</name>
    <dbReference type="NCBI Taxonomy" id="412755"/>
    <lineage>
        <taxon>unclassified sequences</taxon>
        <taxon>metagenomes</taxon>
        <taxon>ecological metagenomes</taxon>
    </lineage>
</organism>
<dbReference type="EMBL" id="LAZR01063057">
    <property type="protein sequence ID" value="KKK60260.1"/>
    <property type="molecule type" value="Genomic_DNA"/>
</dbReference>
<proteinExistence type="predicted"/>
<reference evidence="1" key="1">
    <citation type="journal article" date="2015" name="Nature">
        <title>Complex archaea that bridge the gap between prokaryotes and eukaryotes.</title>
        <authorList>
            <person name="Spang A."/>
            <person name="Saw J.H."/>
            <person name="Jorgensen S.L."/>
            <person name="Zaremba-Niedzwiedzka K."/>
            <person name="Martijn J."/>
            <person name="Lind A.E."/>
            <person name="van Eijk R."/>
            <person name="Schleper C."/>
            <person name="Guy L."/>
            <person name="Ettema T.J."/>
        </authorList>
    </citation>
    <scope>NUCLEOTIDE SEQUENCE</scope>
</reference>
<name>A0A0F8XGW8_9ZZZZ</name>
<sequence>MKKRSGMKHIPFMDADPDKIIVSLCIYHDSLYCATQKGIYVLGNGQFERLEIKEKA</sequence>
<accession>A0A0F8XGW8</accession>
<dbReference type="AlphaFoldDB" id="A0A0F8XGW8"/>
<gene>
    <name evidence="1" type="ORF">LCGC14_3026140</name>
</gene>
<evidence type="ECO:0000313" key="1">
    <source>
        <dbReference type="EMBL" id="KKK60260.1"/>
    </source>
</evidence>
<comment type="caution">
    <text evidence="1">The sequence shown here is derived from an EMBL/GenBank/DDBJ whole genome shotgun (WGS) entry which is preliminary data.</text>
</comment>
<protein>
    <submittedName>
        <fullName evidence="1">Uncharacterized protein</fullName>
    </submittedName>
</protein>